<name>A0A1D6FNM4_MAIZE</name>
<evidence type="ECO:0000256" key="1">
    <source>
        <dbReference type="ARBA" id="ARBA00004141"/>
    </source>
</evidence>
<keyword evidence="3 9" id="KW-0813">Transport</keyword>
<evidence type="ECO:0000256" key="5">
    <source>
        <dbReference type="ARBA" id="ARBA00022737"/>
    </source>
</evidence>
<dbReference type="GO" id="GO:0055085">
    <property type="term" value="P:transmembrane transport"/>
    <property type="evidence" value="ECO:0007669"/>
    <property type="project" value="InterPro"/>
</dbReference>
<dbReference type="EMBL" id="CM000784">
    <property type="protein sequence ID" value="AQK93258.1"/>
    <property type="molecule type" value="Genomic_DNA"/>
</dbReference>
<keyword evidence="7 8" id="KW-0472">Membrane</keyword>
<protein>
    <submittedName>
        <fullName evidence="11">Nicotinamide adenine dinucleotide transporter 1 chloroplastic</fullName>
    </submittedName>
</protein>
<evidence type="ECO:0000256" key="4">
    <source>
        <dbReference type="ARBA" id="ARBA00022692"/>
    </source>
</evidence>
<comment type="subcellular location">
    <subcellularLocation>
        <location evidence="1">Membrane</location>
        <topology evidence="1">Multi-pass membrane protein</topology>
    </subcellularLocation>
</comment>
<dbReference type="SUPFAM" id="SSF103506">
    <property type="entry name" value="Mitochondrial carrier"/>
    <property type="match status" value="1"/>
</dbReference>
<dbReference type="AlphaFoldDB" id="A0A1D6FNM4"/>
<dbReference type="Gene3D" id="1.50.40.10">
    <property type="entry name" value="Mitochondrial carrier domain"/>
    <property type="match status" value="2"/>
</dbReference>
<sequence>MPGDVATSPAPAPPSVSSSSQNHHHHGPTTARGLLCHAVAGASAGVVAATFVCPLDVIKTRFQLLLPNLLKYQTMRTTVYFTVYEQLKSLLSSNDGSHQLSLGANVVAASCAGAATTTVTNPLWVVKTRFQVW</sequence>
<evidence type="ECO:0000256" key="8">
    <source>
        <dbReference type="PROSITE-ProRule" id="PRU00282"/>
    </source>
</evidence>
<keyword evidence="6" id="KW-1133">Transmembrane helix</keyword>
<comment type="similarity">
    <text evidence="2 9">Belongs to the mitochondrial carrier (TC 2.A.29) family.</text>
</comment>
<evidence type="ECO:0000256" key="6">
    <source>
        <dbReference type="ARBA" id="ARBA00022989"/>
    </source>
</evidence>
<dbReference type="InterPro" id="IPR023395">
    <property type="entry name" value="MCP_dom_sf"/>
</dbReference>
<accession>A0A1D6FNM4</accession>
<keyword evidence="4 8" id="KW-0812">Transmembrane</keyword>
<evidence type="ECO:0000256" key="9">
    <source>
        <dbReference type="RuleBase" id="RU000488"/>
    </source>
</evidence>
<feature type="region of interest" description="Disordered" evidence="10">
    <location>
        <begin position="1"/>
        <end position="29"/>
    </location>
</feature>
<evidence type="ECO:0000256" key="3">
    <source>
        <dbReference type="ARBA" id="ARBA00022448"/>
    </source>
</evidence>
<dbReference type="Pfam" id="PF00153">
    <property type="entry name" value="Mito_carr"/>
    <property type="match status" value="2"/>
</dbReference>
<gene>
    <name evidence="11" type="ORF">ZEAMMB73_Zm00001d010023</name>
</gene>
<keyword evidence="5" id="KW-0677">Repeat</keyword>
<dbReference type="InterPro" id="IPR018108">
    <property type="entry name" value="MCP_transmembrane"/>
</dbReference>
<evidence type="ECO:0000256" key="2">
    <source>
        <dbReference type="ARBA" id="ARBA00006375"/>
    </source>
</evidence>
<dbReference type="GO" id="GO:0016020">
    <property type="term" value="C:membrane"/>
    <property type="evidence" value="ECO:0007669"/>
    <property type="project" value="UniProtKB-SubCell"/>
</dbReference>
<feature type="repeat" description="Solcar" evidence="8">
    <location>
        <begin position="32"/>
        <end position="128"/>
    </location>
</feature>
<proteinExistence type="inferred from homology"/>
<evidence type="ECO:0000313" key="11">
    <source>
        <dbReference type="EMBL" id="AQK93258.1"/>
    </source>
</evidence>
<dbReference type="InterPro" id="IPR044712">
    <property type="entry name" value="SLC25A32-like"/>
</dbReference>
<dbReference type="GO" id="GO:0006862">
    <property type="term" value="P:nucleotide transport"/>
    <property type="evidence" value="ECO:0007669"/>
    <property type="project" value="InterPro"/>
</dbReference>
<dbReference type="PROSITE" id="PS50920">
    <property type="entry name" value="SOLCAR"/>
    <property type="match status" value="1"/>
</dbReference>
<evidence type="ECO:0000256" key="10">
    <source>
        <dbReference type="SAM" id="MobiDB-lite"/>
    </source>
</evidence>
<evidence type="ECO:0000256" key="7">
    <source>
        <dbReference type="ARBA" id="ARBA00023136"/>
    </source>
</evidence>
<dbReference type="PANTHER" id="PTHR45683">
    <property type="entry name" value="MITOCHONDRIAL NICOTINAMIDE ADENINE DINUCLEOTIDE TRANSPORTER 1-RELATED-RELATED"/>
    <property type="match status" value="1"/>
</dbReference>
<organism evidence="11">
    <name type="scientific">Zea mays</name>
    <name type="common">Maize</name>
    <dbReference type="NCBI Taxonomy" id="4577"/>
    <lineage>
        <taxon>Eukaryota</taxon>
        <taxon>Viridiplantae</taxon>
        <taxon>Streptophyta</taxon>
        <taxon>Embryophyta</taxon>
        <taxon>Tracheophyta</taxon>
        <taxon>Spermatophyta</taxon>
        <taxon>Magnoliopsida</taxon>
        <taxon>Liliopsida</taxon>
        <taxon>Poales</taxon>
        <taxon>Poaceae</taxon>
        <taxon>PACMAD clade</taxon>
        <taxon>Panicoideae</taxon>
        <taxon>Andropogonodae</taxon>
        <taxon>Andropogoneae</taxon>
        <taxon>Tripsacinae</taxon>
        <taxon>Zea</taxon>
    </lineage>
</organism>
<reference evidence="11" key="1">
    <citation type="submission" date="2015-12" db="EMBL/GenBank/DDBJ databases">
        <title>Update maize B73 reference genome by single molecule sequencing technologies.</title>
        <authorList>
            <consortium name="Maize Genome Sequencing Project"/>
            <person name="Ware D."/>
        </authorList>
    </citation>
    <scope>NUCLEOTIDE SEQUENCE</scope>
    <source>
        <tissue evidence="11">Seedling</tissue>
    </source>
</reference>